<evidence type="ECO:0000256" key="12">
    <source>
        <dbReference type="RuleBase" id="RU003357"/>
    </source>
</evidence>
<protein>
    <submittedName>
        <fullName evidence="16">TonB-dependent receptor</fullName>
    </submittedName>
</protein>
<feature type="domain" description="TonB-dependent receptor plug" evidence="15">
    <location>
        <begin position="50"/>
        <end position="154"/>
    </location>
</feature>
<keyword evidence="10 11" id="KW-0998">Cell outer membrane</keyword>
<evidence type="ECO:0000256" key="10">
    <source>
        <dbReference type="ARBA" id="ARBA00023237"/>
    </source>
</evidence>
<evidence type="ECO:0000259" key="15">
    <source>
        <dbReference type="Pfam" id="PF07715"/>
    </source>
</evidence>
<dbReference type="SUPFAM" id="SSF56935">
    <property type="entry name" value="Porins"/>
    <property type="match status" value="1"/>
</dbReference>
<dbReference type="Proteomes" id="UP000515297">
    <property type="component" value="Plasmid plas1"/>
</dbReference>
<evidence type="ECO:0000313" key="17">
    <source>
        <dbReference type="Proteomes" id="UP000515297"/>
    </source>
</evidence>
<evidence type="ECO:0000256" key="6">
    <source>
        <dbReference type="ARBA" id="ARBA00023004"/>
    </source>
</evidence>
<dbReference type="InterPro" id="IPR036942">
    <property type="entry name" value="Beta-barrel_TonB_sf"/>
</dbReference>
<dbReference type="RefSeq" id="WP_185885851.1">
    <property type="nucleotide sequence ID" value="NZ_CP060053.1"/>
</dbReference>
<evidence type="ECO:0000256" key="2">
    <source>
        <dbReference type="ARBA" id="ARBA00022448"/>
    </source>
</evidence>
<evidence type="ECO:0000256" key="3">
    <source>
        <dbReference type="ARBA" id="ARBA00022452"/>
    </source>
</evidence>
<evidence type="ECO:0000256" key="7">
    <source>
        <dbReference type="ARBA" id="ARBA00023065"/>
    </source>
</evidence>
<accession>A0A7G6VZC4</accession>
<name>A0A7G6VZC4_9SPHN</name>
<keyword evidence="9 11" id="KW-0472">Membrane</keyword>
<keyword evidence="8 12" id="KW-0798">TonB box</keyword>
<evidence type="ECO:0000313" key="16">
    <source>
        <dbReference type="EMBL" id="QNE07089.1"/>
    </source>
</evidence>
<evidence type="ECO:0000259" key="14">
    <source>
        <dbReference type="Pfam" id="PF00593"/>
    </source>
</evidence>
<dbReference type="PROSITE" id="PS52016">
    <property type="entry name" value="TONB_DEPENDENT_REC_3"/>
    <property type="match status" value="1"/>
</dbReference>
<evidence type="ECO:0000256" key="9">
    <source>
        <dbReference type="ARBA" id="ARBA00023136"/>
    </source>
</evidence>
<dbReference type="GO" id="GO:0009279">
    <property type="term" value="C:cell outer membrane"/>
    <property type="evidence" value="ECO:0007669"/>
    <property type="project" value="UniProtKB-SubCell"/>
</dbReference>
<dbReference type="EMBL" id="CP060053">
    <property type="protein sequence ID" value="QNE07089.1"/>
    <property type="molecule type" value="Genomic_DNA"/>
</dbReference>
<dbReference type="Pfam" id="PF00593">
    <property type="entry name" value="TonB_dep_Rec_b-barrel"/>
    <property type="match status" value="1"/>
</dbReference>
<feature type="signal peptide" evidence="13">
    <location>
        <begin position="1"/>
        <end position="20"/>
    </location>
</feature>
<keyword evidence="3 11" id="KW-1134">Transmembrane beta strand</keyword>
<geneLocation type="plasmid" evidence="16 17">
    <name>plas1</name>
</geneLocation>
<evidence type="ECO:0000256" key="4">
    <source>
        <dbReference type="ARBA" id="ARBA00022496"/>
    </source>
</evidence>
<reference evidence="16 17" key="1">
    <citation type="submission" date="2020-08" db="EMBL/GenBank/DDBJ databases">
        <authorList>
            <person name="Liu G."/>
            <person name="Sun C."/>
        </authorList>
    </citation>
    <scope>NUCLEOTIDE SEQUENCE [LARGE SCALE GENOMIC DNA]</scope>
    <source>
        <strain evidence="16 17">OT19</strain>
        <plasmid evidence="16 17">plas1</plasmid>
    </source>
</reference>
<feature type="chain" id="PRO_5028943252" evidence="13">
    <location>
        <begin position="21"/>
        <end position="697"/>
    </location>
</feature>
<keyword evidence="4" id="KW-0410">Iron transport</keyword>
<comment type="subcellular location">
    <subcellularLocation>
        <location evidence="1 11">Cell outer membrane</location>
        <topology evidence="1 11">Multi-pass membrane protein</topology>
    </subcellularLocation>
</comment>
<comment type="similarity">
    <text evidence="11 12">Belongs to the TonB-dependent receptor family.</text>
</comment>
<dbReference type="InterPro" id="IPR012910">
    <property type="entry name" value="Plug_dom"/>
</dbReference>
<organism evidence="16 17">
    <name type="scientific">Croceicoccus marinus</name>
    <dbReference type="NCBI Taxonomy" id="450378"/>
    <lineage>
        <taxon>Bacteria</taxon>
        <taxon>Pseudomonadati</taxon>
        <taxon>Pseudomonadota</taxon>
        <taxon>Alphaproteobacteria</taxon>
        <taxon>Sphingomonadales</taxon>
        <taxon>Erythrobacteraceae</taxon>
        <taxon>Croceicoccus</taxon>
    </lineage>
</organism>
<proteinExistence type="inferred from homology"/>
<keyword evidence="16" id="KW-0675">Receptor</keyword>
<dbReference type="InterPro" id="IPR000531">
    <property type="entry name" value="Beta-barrel_TonB"/>
</dbReference>
<gene>
    <name evidence="16" type="ORF">H4O24_18900</name>
</gene>
<sequence length="697" mass="75650">MKTLALALACTALSSTTLFAQTTVDASGQTTENGPKEIIVTARRTGENILDVPISIIAVSGDELNEKNVKTANDLSFVAPGLSIQNTSSNRATTTFSMRGQGQTFGQIAPGVVAYMAEVPIPEGSSGQFYDIENIQVLKGPQGTLFGRNASGGAILFTPKKPGNEFNGYVIGRLGDYGRQDVEFAAGGAIAEDVVQVRLAGQFLHRNGFTTNLFDGGKLDNEDRKSVRFSVVVTPFEGFENHTIFSYAKFDDDGSGQSLGGIVEDNPTFLLPGTFTGVPLLPALQDALAAQEQRGPRVVDLDWPTHNGLRSRDLINITTFDVTNSITLKNIFSYSWYKYEYLRDLDGSPLPVLGVSNPFQSNWINQRTEEIQLRGVFGIVEGVVGYYDERYDTEAGSVGFDTEQYIAAPLGPVFTYVGPIGAINVAAGSLNTSKAFYGEFNLQPVDDLTLTAGIRQTRDFRSSSQLGTTLTFPDAFGPGADLVIPGTPNESSGKFKATTWNLAGLYEFTPDLSAYATVRRGYKSGGVNGTAIDPADQLFAPEYVTDYEIGVKSRFNLGSVDVFANLDYFYDDYTNIQRFINLNTVPASTVTRNAAKGSIQGIDLEIGLQSRLFDITAGYSYLDAKYDEYIDPTRGDLSNSDFPNTPEHQLTVAPKFKFPVPDDIGEVSFLANIYARSKIAFDPINKPNGNPITDLRV</sequence>
<keyword evidence="13" id="KW-0732">Signal</keyword>
<evidence type="ECO:0000256" key="13">
    <source>
        <dbReference type="SAM" id="SignalP"/>
    </source>
</evidence>
<feature type="domain" description="TonB-dependent receptor-like beta-barrel" evidence="14">
    <location>
        <begin position="310"/>
        <end position="653"/>
    </location>
</feature>
<evidence type="ECO:0000256" key="5">
    <source>
        <dbReference type="ARBA" id="ARBA00022692"/>
    </source>
</evidence>
<dbReference type="AlphaFoldDB" id="A0A7G6VZC4"/>
<dbReference type="GO" id="GO:0006826">
    <property type="term" value="P:iron ion transport"/>
    <property type="evidence" value="ECO:0007669"/>
    <property type="project" value="UniProtKB-KW"/>
</dbReference>
<dbReference type="Gene3D" id="2.40.170.20">
    <property type="entry name" value="TonB-dependent receptor, beta-barrel domain"/>
    <property type="match status" value="1"/>
</dbReference>
<evidence type="ECO:0000256" key="1">
    <source>
        <dbReference type="ARBA" id="ARBA00004571"/>
    </source>
</evidence>
<dbReference type="InterPro" id="IPR039426">
    <property type="entry name" value="TonB-dep_rcpt-like"/>
</dbReference>
<keyword evidence="5 11" id="KW-0812">Transmembrane</keyword>
<keyword evidence="2 11" id="KW-0813">Transport</keyword>
<evidence type="ECO:0000256" key="8">
    <source>
        <dbReference type="ARBA" id="ARBA00023077"/>
    </source>
</evidence>
<dbReference type="PANTHER" id="PTHR32552">
    <property type="entry name" value="FERRICHROME IRON RECEPTOR-RELATED"/>
    <property type="match status" value="1"/>
</dbReference>
<dbReference type="Pfam" id="PF07715">
    <property type="entry name" value="Plug"/>
    <property type="match status" value="1"/>
</dbReference>
<keyword evidence="6" id="KW-0408">Iron</keyword>
<keyword evidence="7" id="KW-0406">Ion transport</keyword>
<evidence type="ECO:0000256" key="11">
    <source>
        <dbReference type="PROSITE-ProRule" id="PRU01360"/>
    </source>
</evidence>
<keyword evidence="16" id="KW-0614">Plasmid</keyword>
<dbReference type="PANTHER" id="PTHR32552:SF81">
    <property type="entry name" value="TONB-DEPENDENT OUTER MEMBRANE RECEPTOR"/>
    <property type="match status" value="1"/>
</dbReference>